<sequence length="328" mass="36971">MNEKASVSKELNAKHTKILEGLLKLPENRECADCRSKAPRWASVNLGIFICMRCSGIHRSLGVHISKVRSTTLDTWLPEQVAFMQSMGNDKSNSYWEAEVPPNFDRSVIDYFIRAKYQERKWVSKHSTKQNHIVGEKSSNCDKLVESGAKIGIPKKARKYSLEEGILNRYMSQVTPPTTRPRGWLPAKDTSDELRTSMVIIEAVSFLLLSMWVKAWLIELVKQALITSVGELGGLTFLGGYVVLQNMIISVDQYPSFYYQHVPRELKGNGSLDMNMVIISPPPVGLVAEQSTSKRNSDGTADLFSLLYHSDVKEDRSVVPPSRWATFE</sequence>
<dbReference type="GO" id="GO:0008270">
    <property type="term" value="F:zinc ion binding"/>
    <property type="evidence" value="ECO:0007669"/>
    <property type="project" value="UniProtKB-KW"/>
</dbReference>
<reference evidence="7 8" key="1">
    <citation type="submission" date="2024-02" db="EMBL/GenBank/DDBJ databases">
        <authorList>
            <person name="Vignale AGUSTIN F."/>
            <person name="Sosa J E."/>
            <person name="Modenutti C."/>
        </authorList>
    </citation>
    <scope>NUCLEOTIDE SEQUENCE [LARGE SCALE GENOMIC DNA]</scope>
</reference>
<dbReference type="PRINTS" id="PR00405">
    <property type="entry name" value="REVINTRACTNG"/>
</dbReference>
<evidence type="ECO:0000313" key="8">
    <source>
        <dbReference type="Proteomes" id="UP001642360"/>
    </source>
</evidence>
<evidence type="ECO:0000259" key="6">
    <source>
        <dbReference type="PROSITE" id="PS50115"/>
    </source>
</evidence>
<dbReference type="CDD" id="cd08204">
    <property type="entry name" value="ArfGap"/>
    <property type="match status" value="1"/>
</dbReference>
<name>A0ABC8TN48_9AQUA</name>
<dbReference type="GO" id="GO:0005096">
    <property type="term" value="F:GTPase activator activity"/>
    <property type="evidence" value="ECO:0007669"/>
    <property type="project" value="UniProtKB-KW"/>
</dbReference>
<dbReference type="PANTHER" id="PTHR46419:SF3">
    <property type="entry name" value="ADP-RIBOSYLATION FACTOR GTPASE-ACTIVATING PROTEIN AGD15-RELATED"/>
    <property type="match status" value="1"/>
</dbReference>
<keyword evidence="4" id="KW-0862">Zinc</keyword>
<comment type="caution">
    <text evidence="7">The sequence shown here is derived from an EMBL/GenBank/DDBJ whole genome shotgun (WGS) entry which is preliminary data.</text>
</comment>
<proteinExistence type="predicted"/>
<dbReference type="InterPro" id="IPR037278">
    <property type="entry name" value="ARFGAP/RecO"/>
</dbReference>
<evidence type="ECO:0000256" key="4">
    <source>
        <dbReference type="ARBA" id="ARBA00022833"/>
    </source>
</evidence>
<evidence type="ECO:0000256" key="2">
    <source>
        <dbReference type="ARBA" id="ARBA00022723"/>
    </source>
</evidence>
<feature type="domain" description="Arf-GAP" evidence="6">
    <location>
        <begin position="16"/>
        <end position="130"/>
    </location>
</feature>
<dbReference type="InterPro" id="IPR044520">
    <property type="entry name" value="ARF_GAP_AGD5/15"/>
</dbReference>
<keyword evidence="3 5" id="KW-0863">Zinc-finger</keyword>
<gene>
    <name evidence="7" type="ORF">ILEXP_LOCUS40382</name>
</gene>
<protein>
    <recommendedName>
        <fullName evidence="6">Arf-GAP domain-containing protein</fullName>
    </recommendedName>
</protein>
<dbReference type="SUPFAM" id="SSF57863">
    <property type="entry name" value="ArfGap/RecO-like zinc finger"/>
    <property type="match status" value="1"/>
</dbReference>
<feature type="non-terminal residue" evidence="7">
    <location>
        <position position="328"/>
    </location>
</feature>
<keyword evidence="2" id="KW-0479">Metal-binding</keyword>
<dbReference type="InterPro" id="IPR038508">
    <property type="entry name" value="ArfGAP_dom_sf"/>
</dbReference>
<dbReference type="EMBL" id="CAUOFW020005611">
    <property type="protein sequence ID" value="CAK9170867.1"/>
    <property type="molecule type" value="Genomic_DNA"/>
</dbReference>
<dbReference type="FunFam" id="1.10.220.150:FF:000009">
    <property type="entry name" value="stromal membrane-associated protein 1 isoform X1"/>
    <property type="match status" value="1"/>
</dbReference>
<organism evidence="7 8">
    <name type="scientific">Ilex paraguariensis</name>
    <name type="common">yerba mate</name>
    <dbReference type="NCBI Taxonomy" id="185542"/>
    <lineage>
        <taxon>Eukaryota</taxon>
        <taxon>Viridiplantae</taxon>
        <taxon>Streptophyta</taxon>
        <taxon>Embryophyta</taxon>
        <taxon>Tracheophyta</taxon>
        <taxon>Spermatophyta</taxon>
        <taxon>Magnoliopsida</taxon>
        <taxon>eudicotyledons</taxon>
        <taxon>Gunneridae</taxon>
        <taxon>Pentapetalae</taxon>
        <taxon>asterids</taxon>
        <taxon>campanulids</taxon>
        <taxon>Aquifoliales</taxon>
        <taxon>Aquifoliaceae</taxon>
        <taxon>Ilex</taxon>
    </lineage>
</organism>
<dbReference type="PROSITE" id="PS50115">
    <property type="entry name" value="ARFGAP"/>
    <property type="match status" value="1"/>
</dbReference>
<keyword evidence="1" id="KW-0343">GTPase activation</keyword>
<dbReference type="Pfam" id="PF01412">
    <property type="entry name" value="ArfGap"/>
    <property type="match status" value="1"/>
</dbReference>
<evidence type="ECO:0000256" key="1">
    <source>
        <dbReference type="ARBA" id="ARBA00022468"/>
    </source>
</evidence>
<dbReference type="SMART" id="SM00105">
    <property type="entry name" value="ArfGap"/>
    <property type="match status" value="1"/>
</dbReference>
<dbReference type="AlphaFoldDB" id="A0ABC8TN48"/>
<accession>A0ABC8TN48</accession>
<evidence type="ECO:0000313" key="7">
    <source>
        <dbReference type="EMBL" id="CAK9170867.1"/>
    </source>
</evidence>
<dbReference type="Gene3D" id="1.10.220.150">
    <property type="entry name" value="Arf GTPase activating protein"/>
    <property type="match status" value="1"/>
</dbReference>
<dbReference type="InterPro" id="IPR001164">
    <property type="entry name" value="ArfGAP_dom"/>
</dbReference>
<keyword evidence="8" id="KW-1185">Reference proteome</keyword>
<evidence type="ECO:0000256" key="5">
    <source>
        <dbReference type="PROSITE-ProRule" id="PRU00288"/>
    </source>
</evidence>
<evidence type="ECO:0000256" key="3">
    <source>
        <dbReference type="ARBA" id="ARBA00022771"/>
    </source>
</evidence>
<dbReference type="PANTHER" id="PTHR46419">
    <property type="entry name" value="ADP-RIBOSYLATION FACTOR GTPASE-ACTIVATING PROTEIN AGD5"/>
    <property type="match status" value="1"/>
</dbReference>
<dbReference type="Proteomes" id="UP001642360">
    <property type="component" value="Unassembled WGS sequence"/>
</dbReference>